<dbReference type="EMBL" id="BEYU01000027">
    <property type="protein sequence ID" value="GBG27024.1"/>
    <property type="molecule type" value="Genomic_DNA"/>
</dbReference>
<sequence>MSANEVLDDAESDEDRVQEEAKAANEETGNAYKSPEAFMAYATSERVEAWTTVELSDAEAALAMASEADQAFQKMRDKFSKSDAAMIDGRLKDAMFLLMKKTLQAKDTVIDATRTALDAKDAVIDATRTALDAANSANAMLEKPLSDCLDQHFVLEVIRNPRFSSTTRMSSVRSIDTEDAMRKFLAPTKVRHWATIEADVGLHHLESKCEDIKMNVGDWGVLKELDCGKSEAFALSRMSQAVFLGIERYFEKIYAPEKVTSDREEGDWLGARVDVSWTRASRASDKEGIGALSTFRAAPADHPSIVFLVHVHKAPRPRELGIFTQLRLHDLWERFEDFERGSAMLMYVVPIMQTFTYMIHTGLKYAVLSTTDQTWFLRRDTRGRLDISSPYSAVDGHEGVAARRAYFAVVLHALFDQTATGMGLSTESDSLYAKMKASNSKSMGDFADMLAGGALGSNWQLVAHTVSDKFAEFVQAFLPGPGRNEEAVDSKADEALRSLRDLLPLSEDTFSIPRPQDCVCLSCSDRTIVDRCNSVGLKMIFKRWVYDLAPNDPTRNERAEAAMQNERSMYTGLLREAQGFAVPFLIYAGPWAVLPYVLAITDEGDSLERLLTGAVNRREQLNILDANFESARAALSTIHRLGVVHGGLADRNIVIHPDRGAKIIDLESARESTDPDEFQLEMAVLCSIFNRSENGAALHKKRSWHDGVAQSSRISGCETTIETKSTTAGDGPSDDHHAWANAKGAKSRSPCAFQRTLK</sequence>
<dbReference type="PANTHER" id="PTHR37171">
    <property type="entry name" value="SERINE/THREONINE-PROTEIN KINASE YRZF-RELATED"/>
    <property type="match status" value="1"/>
</dbReference>
<feature type="compositionally biased region" description="Acidic residues" evidence="1">
    <location>
        <begin position="1"/>
        <end position="17"/>
    </location>
</feature>
<feature type="region of interest" description="Disordered" evidence="1">
    <location>
        <begin position="1"/>
        <end position="30"/>
    </location>
</feature>
<gene>
    <name evidence="2" type="ORF">FCC1311_032472</name>
</gene>
<protein>
    <recommendedName>
        <fullName evidence="4">Protein kinase domain-containing protein</fullName>
    </recommendedName>
</protein>
<keyword evidence="3" id="KW-1185">Reference proteome</keyword>
<evidence type="ECO:0000313" key="3">
    <source>
        <dbReference type="Proteomes" id="UP000241890"/>
    </source>
</evidence>
<dbReference type="AlphaFoldDB" id="A0A2R5GGN6"/>
<evidence type="ECO:0008006" key="4">
    <source>
        <dbReference type="Google" id="ProtNLM"/>
    </source>
</evidence>
<dbReference type="Gene3D" id="1.10.510.10">
    <property type="entry name" value="Transferase(Phosphotransferase) domain 1"/>
    <property type="match status" value="1"/>
</dbReference>
<evidence type="ECO:0000313" key="2">
    <source>
        <dbReference type="EMBL" id="GBG27024.1"/>
    </source>
</evidence>
<proteinExistence type="predicted"/>
<feature type="region of interest" description="Disordered" evidence="1">
    <location>
        <begin position="723"/>
        <end position="751"/>
    </location>
</feature>
<dbReference type="SUPFAM" id="SSF56112">
    <property type="entry name" value="Protein kinase-like (PK-like)"/>
    <property type="match status" value="1"/>
</dbReference>
<evidence type="ECO:0000256" key="1">
    <source>
        <dbReference type="SAM" id="MobiDB-lite"/>
    </source>
</evidence>
<dbReference type="InParanoid" id="A0A2R5GGN6"/>
<accession>A0A2R5GGN6</accession>
<dbReference type="OrthoDB" id="427969at2759"/>
<dbReference type="PANTHER" id="PTHR37171:SF1">
    <property type="entry name" value="SERINE_THREONINE-PROTEIN KINASE YRZF-RELATED"/>
    <property type="match status" value="1"/>
</dbReference>
<comment type="caution">
    <text evidence="2">The sequence shown here is derived from an EMBL/GenBank/DDBJ whole genome shotgun (WGS) entry which is preliminary data.</text>
</comment>
<reference evidence="2 3" key="1">
    <citation type="submission" date="2017-12" db="EMBL/GenBank/DDBJ databases">
        <title>Sequencing, de novo assembly and annotation of complete genome of a new Thraustochytrid species, strain FCC1311.</title>
        <authorList>
            <person name="Sedici K."/>
            <person name="Godart F."/>
            <person name="Aiese Cigliano R."/>
            <person name="Sanseverino W."/>
            <person name="Barakat M."/>
            <person name="Ortet P."/>
            <person name="Marechal E."/>
            <person name="Cagnac O."/>
            <person name="Amato A."/>
        </authorList>
    </citation>
    <scope>NUCLEOTIDE SEQUENCE [LARGE SCALE GENOMIC DNA]</scope>
</reference>
<name>A0A2R5GGN6_9STRA</name>
<organism evidence="2 3">
    <name type="scientific">Hondaea fermentalgiana</name>
    <dbReference type="NCBI Taxonomy" id="2315210"/>
    <lineage>
        <taxon>Eukaryota</taxon>
        <taxon>Sar</taxon>
        <taxon>Stramenopiles</taxon>
        <taxon>Bigyra</taxon>
        <taxon>Labyrinthulomycetes</taxon>
        <taxon>Thraustochytrida</taxon>
        <taxon>Thraustochytriidae</taxon>
        <taxon>Hondaea</taxon>
    </lineage>
</organism>
<dbReference type="InterPro" id="IPR011009">
    <property type="entry name" value="Kinase-like_dom_sf"/>
</dbReference>
<dbReference type="InterPro" id="IPR052396">
    <property type="entry name" value="Meiotic_Drive_Suppr_Kinase"/>
</dbReference>
<dbReference type="Proteomes" id="UP000241890">
    <property type="component" value="Unassembled WGS sequence"/>
</dbReference>